<dbReference type="CDD" id="cd13567">
    <property type="entry name" value="PBP2_TtGluBP"/>
    <property type="match status" value="1"/>
</dbReference>
<evidence type="ECO:0000313" key="1">
    <source>
        <dbReference type="EMBL" id="MST81375.1"/>
    </source>
</evidence>
<evidence type="ECO:0000313" key="2">
    <source>
        <dbReference type="Proteomes" id="UP000466864"/>
    </source>
</evidence>
<comment type="caution">
    <text evidence="1">The sequence shown here is derived from an EMBL/GenBank/DDBJ whole genome shotgun (WGS) entry which is preliminary data.</text>
</comment>
<gene>
    <name evidence="1" type="ORF">FYJ60_03460</name>
</gene>
<dbReference type="AlphaFoldDB" id="A0A7X2P6Z0"/>
<name>A0A7X2P6Z0_9FIRM</name>
<dbReference type="PANTHER" id="PTHR42941">
    <property type="entry name" value="SLL1037 PROTEIN"/>
    <property type="match status" value="1"/>
</dbReference>
<proteinExistence type="predicted"/>
<dbReference type="Pfam" id="PF16868">
    <property type="entry name" value="NMT1_3"/>
    <property type="match status" value="1"/>
</dbReference>
<organism evidence="1 2">
    <name type="scientific">Bilifractor porci</name>
    <dbReference type="NCBI Taxonomy" id="2606636"/>
    <lineage>
        <taxon>Bacteria</taxon>
        <taxon>Bacillati</taxon>
        <taxon>Bacillota</taxon>
        <taxon>Clostridia</taxon>
        <taxon>Lachnospirales</taxon>
        <taxon>Lachnospiraceae</taxon>
        <taxon>Bilifractor</taxon>
    </lineage>
</organism>
<dbReference type="InterPro" id="IPR011852">
    <property type="entry name" value="TRAP_TAXI"/>
</dbReference>
<dbReference type="Gene3D" id="3.40.190.10">
    <property type="entry name" value="Periplasmic binding protein-like II"/>
    <property type="match status" value="2"/>
</dbReference>
<dbReference type="PROSITE" id="PS51257">
    <property type="entry name" value="PROKAR_LIPOPROTEIN"/>
    <property type="match status" value="1"/>
</dbReference>
<dbReference type="PANTHER" id="PTHR42941:SF1">
    <property type="entry name" value="SLL1037 PROTEIN"/>
    <property type="match status" value="1"/>
</dbReference>
<dbReference type="SUPFAM" id="SSF53850">
    <property type="entry name" value="Periplasmic binding protein-like II"/>
    <property type="match status" value="1"/>
</dbReference>
<dbReference type="Proteomes" id="UP000466864">
    <property type="component" value="Unassembled WGS sequence"/>
</dbReference>
<sequence length="328" mass="35424">MRKKWLRACGLVLCLLLALTLGGCRQYRARMMFGTGGTAGTYYSYGGVLAQYMKDYADVRVTAVSTGGSKVNIQSIQDGDFQLGFTQSDVMTYGWNGTRAFEKDGATHDFRVLGCVYAETVQLITMDKNINSVADLKGKSVSIGEAGSGVYFNALDVLEGAGLSLDDIKPQYQSFEDSKESLKDGKIDAAFIVAGAPTSAITELATTNGVRLLNIDKDLRDRILEKCPYYEALEIPAGTYPGQDEPVETITVEATVIVSAAADKEMVHDLTAAIFDHSEEIAEENAKGEELSLETATSITTVPYHEGAAQYYAEHGYTVNTEEGGSVQ</sequence>
<dbReference type="NCBIfam" id="TIGR02122">
    <property type="entry name" value="TRAP_TAXI"/>
    <property type="match status" value="1"/>
</dbReference>
<reference evidence="1 2" key="1">
    <citation type="submission" date="2019-08" db="EMBL/GenBank/DDBJ databases">
        <title>In-depth cultivation of the pig gut microbiome towards novel bacterial diversity and tailored functional studies.</title>
        <authorList>
            <person name="Wylensek D."/>
            <person name="Hitch T.C.A."/>
            <person name="Clavel T."/>
        </authorList>
    </citation>
    <scope>NUCLEOTIDE SEQUENCE [LARGE SCALE GENOMIC DNA]</scope>
    <source>
        <strain evidence="1 2">Oil+RF-744-WCA-WT-13</strain>
    </source>
</reference>
<dbReference type="RefSeq" id="WP_154457187.1">
    <property type="nucleotide sequence ID" value="NZ_VUMV01000002.1"/>
</dbReference>
<protein>
    <submittedName>
        <fullName evidence="1">TAXI family TRAP transporter solute-binding subunit</fullName>
    </submittedName>
</protein>
<accession>A0A7X2P6Z0</accession>
<keyword evidence="2" id="KW-1185">Reference proteome</keyword>
<dbReference type="EMBL" id="VUMV01000002">
    <property type="protein sequence ID" value="MST81375.1"/>
    <property type="molecule type" value="Genomic_DNA"/>
</dbReference>